<evidence type="ECO:0000313" key="2">
    <source>
        <dbReference type="Proteomes" id="UP000321717"/>
    </source>
</evidence>
<dbReference type="EMBL" id="BJZP01000002">
    <property type="protein sequence ID" value="GEO83605.1"/>
    <property type="molecule type" value="Genomic_DNA"/>
</dbReference>
<sequence length="71" mass="8049">MRVERVVEIEHPVADMGEIVFVRAKSFVGHNGVMTTMTDFRKGGTGRNQLPTYRLTCPTREAPRSSGRERE</sequence>
<keyword evidence="2" id="KW-1185">Reference proteome</keyword>
<organism evidence="1 2">
    <name type="scientific">Ciceribacter naphthalenivorans</name>
    <dbReference type="NCBI Taxonomy" id="1118451"/>
    <lineage>
        <taxon>Bacteria</taxon>
        <taxon>Pseudomonadati</taxon>
        <taxon>Pseudomonadota</taxon>
        <taxon>Alphaproteobacteria</taxon>
        <taxon>Hyphomicrobiales</taxon>
        <taxon>Rhizobiaceae</taxon>
        <taxon>Ciceribacter</taxon>
    </lineage>
</organism>
<dbReference type="AlphaFoldDB" id="A0A512HDS5"/>
<reference evidence="1 2" key="1">
    <citation type="submission" date="2019-07" db="EMBL/GenBank/DDBJ databases">
        <title>Whole genome shotgun sequence of Rhizobium naphthalenivorans NBRC 107585.</title>
        <authorList>
            <person name="Hosoyama A."/>
            <person name="Uohara A."/>
            <person name="Ohji S."/>
            <person name="Ichikawa N."/>
        </authorList>
    </citation>
    <scope>NUCLEOTIDE SEQUENCE [LARGE SCALE GENOMIC DNA]</scope>
    <source>
        <strain evidence="1 2">NBRC 107585</strain>
    </source>
</reference>
<gene>
    <name evidence="1" type="ORF">RNA01_05370</name>
</gene>
<evidence type="ECO:0000313" key="1">
    <source>
        <dbReference type="EMBL" id="GEO83605.1"/>
    </source>
</evidence>
<protein>
    <submittedName>
        <fullName evidence="1">Uncharacterized protein</fullName>
    </submittedName>
</protein>
<comment type="caution">
    <text evidence="1">The sequence shown here is derived from an EMBL/GenBank/DDBJ whole genome shotgun (WGS) entry which is preliminary data.</text>
</comment>
<name>A0A512HDS5_9HYPH</name>
<dbReference type="Proteomes" id="UP000321717">
    <property type="component" value="Unassembled WGS sequence"/>
</dbReference>
<proteinExistence type="predicted"/>
<accession>A0A512HDS5</accession>